<dbReference type="Gene3D" id="1.20.1440.150">
    <property type="match status" value="1"/>
</dbReference>
<dbReference type="InterPro" id="IPR041169">
    <property type="entry name" value="Alpha_helical"/>
</dbReference>
<evidence type="ECO:0000259" key="1">
    <source>
        <dbReference type="Pfam" id="PF18489"/>
    </source>
</evidence>
<protein>
    <submittedName>
        <fullName evidence="2">tRNA-binding protein</fullName>
    </submittedName>
</protein>
<proteinExistence type="predicted"/>
<gene>
    <name evidence="2" type="ORF">PABY_20790</name>
</gene>
<keyword evidence="3" id="KW-1185">Reference proteome</keyword>
<dbReference type="Proteomes" id="UP001341135">
    <property type="component" value="Chromosome"/>
</dbReference>
<sequence>MVKPMSDTRSDYRILVAEHALGILESVIKAKKLPIPVNWKKAQELHSQTRSALMQIKFSFMPPTMLAHSELAKRLQELARELAAVLLPREWLEKTQIDQKTRRTIAEIKYAIRTLYGLPARLSLGDDNDPLYAVDIECVEVLSVAKHPNADNLYITRAKGVFTYTIVTNIKDVRKGDLRAAAILPPVDLRGQLSEAMYCSRGRIESGCTAGKRPPVNGIERSEVEKIIYSIVKGK</sequence>
<evidence type="ECO:0000313" key="3">
    <source>
        <dbReference type="Proteomes" id="UP001341135"/>
    </source>
</evidence>
<reference evidence="2 3" key="1">
    <citation type="submission" date="2023-09" db="EMBL/GenBank/DDBJ databases">
        <title>Pyrofollis japonicus gen. nov. sp. nov., a novel member of the family Pyrodictiaceae isolated from the Iheya North hydrothermal field.</title>
        <authorList>
            <person name="Miyazaki U."/>
            <person name="Sanari M."/>
            <person name="Tame A."/>
            <person name="Kitajima M."/>
            <person name="Okamoto A."/>
            <person name="Sawayama S."/>
            <person name="Miyazaki J."/>
            <person name="Takai K."/>
            <person name="Nakagawa S."/>
        </authorList>
    </citation>
    <scope>NUCLEOTIDE SEQUENCE [LARGE SCALE GENOMIC DNA]</scope>
    <source>
        <strain evidence="2 3">AV2</strain>
    </source>
</reference>
<dbReference type="SUPFAM" id="SSF50249">
    <property type="entry name" value="Nucleic acid-binding proteins"/>
    <property type="match status" value="1"/>
</dbReference>
<feature type="domain" description="Alpha helical" evidence="1">
    <location>
        <begin position="5"/>
        <end position="125"/>
    </location>
</feature>
<dbReference type="Gene3D" id="2.40.50.140">
    <property type="entry name" value="Nucleic acid-binding proteins"/>
    <property type="match status" value="1"/>
</dbReference>
<dbReference type="InterPro" id="IPR012340">
    <property type="entry name" value="NA-bd_OB-fold"/>
</dbReference>
<accession>A0ABM8J017</accession>
<evidence type="ECO:0000313" key="2">
    <source>
        <dbReference type="EMBL" id="BES82512.1"/>
    </source>
</evidence>
<dbReference type="EMBL" id="AP028907">
    <property type="protein sequence ID" value="BES82512.1"/>
    <property type="molecule type" value="Genomic_DNA"/>
</dbReference>
<name>A0ABM8J017_9CREN</name>
<organism evidence="2 3">
    <name type="scientific">Pyrodictium abyssi</name>
    <dbReference type="NCBI Taxonomy" id="54256"/>
    <lineage>
        <taxon>Archaea</taxon>
        <taxon>Thermoproteota</taxon>
        <taxon>Thermoprotei</taxon>
        <taxon>Desulfurococcales</taxon>
        <taxon>Pyrodictiaceae</taxon>
        <taxon>Pyrodictium</taxon>
    </lineage>
</organism>
<dbReference type="Pfam" id="PF18489">
    <property type="entry name" value="Alpha_Helical"/>
    <property type="match status" value="1"/>
</dbReference>